<gene>
    <name evidence="2" type="ORF">INR99_04635</name>
</gene>
<protein>
    <submittedName>
        <fullName evidence="2">Tellurite resistance TerB family protein</fullName>
    </submittedName>
</protein>
<evidence type="ECO:0000313" key="2">
    <source>
        <dbReference type="EMBL" id="MBE9608629.1"/>
    </source>
</evidence>
<dbReference type="Gene3D" id="1.10.3680.10">
    <property type="entry name" value="TerB-like"/>
    <property type="match status" value="1"/>
</dbReference>
<comment type="caution">
    <text evidence="2">The sequence shown here is derived from an EMBL/GenBank/DDBJ whole genome shotgun (WGS) entry which is preliminary data.</text>
</comment>
<dbReference type="AlphaFoldDB" id="A0A8J7K9T3"/>
<dbReference type="InterPro" id="IPR029024">
    <property type="entry name" value="TerB-like"/>
</dbReference>
<dbReference type="Pfam" id="PF05099">
    <property type="entry name" value="TerB"/>
    <property type="match status" value="1"/>
</dbReference>
<organism evidence="2 3">
    <name type="scientific">Chitinilyticum piscinae</name>
    <dbReference type="NCBI Taxonomy" id="2866724"/>
    <lineage>
        <taxon>Bacteria</taxon>
        <taxon>Pseudomonadati</taxon>
        <taxon>Pseudomonadota</taxon>
        <taxon>Betaproteobacteria</taxon>
        <taxon>Neisseriales</taxon>
        <taxon>Chitinibacteraceae</taxon>
        <taxon>Chitinilyticum</taxon>
    </lineage>
</organism>
<feature type="domain" description="Co-chaperone DjlA N-terminal" evidence="1">
    <location>
        <begin position="22"/>
        <end position="134"/>
    </location>
</feature>
<dbReference type="RefSeq" id="WP_194115162.1">
    <property type="nucleotide sequence ID" value="NZ_JADFUA010000002.1"/>
</dbReference>
<accession>A0A8J7K9T3</accession>
<dbReference type="CDD" id="cd07176">
    <property type="entry name" value="terB"/>
    <property type="match status" value="1"/>
</dbReference>
<dbReference type="Proteomes" id="UP000604481">
    <property type="component" value="Unassembled WGS sequence"/>
</dbReference>
<dbReference type="SUPFAM" id="SSF158682">
    <property type="entry name" value="TerB-like"/>
    <property type="match status" value="1"/>
</dbReference>
<dbReference type="InterPro" id="IPR007791">
    <property type="entry name" value="DjlA_N"/>
</dbReference>
<sequence>MGLLDKAFGLVTKTNDESVQGAFVNLCIAAAGADGCVSNQEGRSIMTYIARLKMFDEINDGKLEKLFDKAFATLESKGALELVKLGAGGIPKELRPTAFACVADIVLADGELEDDEKEVLERIVTALELDQATAVSIIEVMLIKNKM</sequence>
<evidence type="ECO:0000259" key="1">
    <source>
        <dbReference type="Pfam" id="PF05099"/>
    </source>
</evidence>
<name>A0A8J7K9T3_9NEIS</name>
<dbReference type="EMBL" id="JADFUA010000002">
    <property type="protein sequence ID" value="MBE9608629.1"/>
    <property type="molecule type" value="Genomic_DNA"/>
</dbReference>
<keyword evidence="3" id="KW-1185">Reference proteome</keyword>
<proteinExistence type="predicted"/>
<evidence type="ECO:0000313" key="3">
    <source>
        <dbReference type="Proteomes" id="UP000604481"/>
    </source>
</evidence>
<reference evidence="2 3" key="1">
    <citation type="submission" date="2020-10" db="EMBL/GenBank/DDBJ databases">
        <title>The genome sequence of Chitinilyticum litopenaei 4Y14.</title>
        <authorList>
            <person name="Liu Y."/>
        </authorList>
    </citation>
    <scope>NUCLEOTIDE SEQUENCE [LARGE SCALE GENOMIC DNA]</scope>
    <source>
        <strain evidence="2 3">4Y14</strain>
    </source>
</reference>